<dbReference type="RefSeq" id="WP_195171955.1">
    <property type="nucleotide sequence ID" value="NZ_CP062983.1"/>
</dbReference>
<evidence type="ECO:0000313" key="2">
    <source>
        <dbReference type="EMBL" id="QPC83891.1"/>
    </source>
</evidence>
<dbReference type="SUPFAM" id="SSF51735">
    <property type="entry name" value="NAD(P)-binding Rossmann-fold domains"/>
    <property type="match status" value="1"/>
</dbReference>
<proteinExistence type="predicted"/>
<feature type="domain" description="Enoyl reductase (ER)" evidence="1">
    <location>
        <begin position="10"/>
        <end position="322"/>
    </location>
</feature>
<dbReference type="CDD" id="cd08241">
    <property type="entry name" value="QOR1"/>
    <property type="match status" value="1"/>
</dbReference>
<dbReference type="AlphaFoldDB" id="A0A7S8EBI0"/>
<reference evidence="2 3" key="1">
    <citation type="submission" date="2020-02" db="EMBL/GenBank/DDBJ databases">
        <authorList>
            <person name="Zheng R.K."/>
            <person name="Sun C.M."/>
        </authorList>
    </citation>
    <scope>NUCLEOTIDE SEQUENCE [LARGE SCALE GENOMIC DNA]</scope>
    <source>
        <strain evidence="3">rifampicinis</strain>
    </source>
</reference>
<dbReference type="KEGG" id="pmet:G4Y79_05800"/>
<dbReference type="Proteomes" id="UP000594468">
    <property type="component" value="Chromosome"/>
</dbReference>
<evidence type="ECO:0000259" key="1">
    <source>
        <dbReference type="SMART" id="SM00829"/>
    </source>
</evidence>
<dbReference type="InterPro" id="IPR013149">
    <property type="entry name" value="ADH-like_C"/>
</dbReference>
<dbReference type="PANTHER" id="PTHR43677">
    <property type="entry name" value="SHORT-CHAIN DEHYDROGENASE/REDUCTASE"/>
    <property type="match status" value="1"/>
</dbReference>
<gene>
    <name evidence="2" type="ORF">G4Y79_05800</name>
</gene>
<dbReference type="InterPro" id="IPR036291">
    <property type="entry name" value="NAD(P)-bd_dom_sf"/>
</dbReference>
<dbReference type="InterPro" id="IPR020843">
    <property type="entry name" value="ER"/>
</dbReference>
<dbReference type="InterPro" id="IPR013154">
    <property type="entry name" value="ADH-like_N"/>
</dbReference>
<organism evidence="2 3">
    <name type="scientific">Phototrophicus methaneseepsis</name>
    <dbReference type="NCBI Taxonomy" id="2710758"/>
    <lineage>
        <taxon>Bacteria</taxon>
        <taxon>Bacillati</taxon>
        <taxon>Chloroflexota</taxon>
        <taxon>Candidatus Thermofontia</taxon>
        <taxon>Phototrophicales</taxon>
        <taxon>Phototrophicaceae</taxon>
        <taxon>Phototrophicus</taxon>
    </lineage>
</organism>
<dbReference type="Gene3D" id="3.40.50.720">
    <property type="entry name" value="NAD(P)-binding Rossmann-like Domain"/>
    <property type="match status" value="1"/>
</dbReference>
<dbReference type="EMBL" id="CP062983">
    <property type="protein sequence ID" value="QPC83891.1"/>
    <property type="molecule type" value="Genomic_DNA"/>
</dbReference>
<sequence length="325" mass="34838">MKAVLCRRFGLPEDLTIEDIPSPVVGPGEVKIAVKAAGLNFPDVLIVQGLYQLKPTFPFSPGLEIAGDVLEVGEGVEHVAVGQRVMGIVNYGGFAEEVLVPAGMVIPMPDNMPYEHGAIFPIVYGTSHIALSHRAQLQAGETLLVLGAAGGVGLTAVELGKLMGANVIACASTREKLALAEQYQADHLINYIKEDLRDAVKDATNGHYADVIYDPVGGALFDEAIRCVAWEGRYLVIGFASGRIPELPTNRVLLKNSSLVGMFWGAYAVNDPAVMVRSLDILLGWYAEGRLVPHISATYPLEQAAVALTAMMNRQTMGKMVLRIS</sequence>
<dbReference type="SUPFAM" id="SSF50129">
    <property type="entry name" value="GroES-like"/>
    <property type="match status" value="1"/>
</dbReference>
<dbReference type="PANTHER" id="PTHR43677:SF4">
    <property type="entry name" value="QUINONE OXIDOREDUCTASE-LIKE PROTEIN 2"/>
    <property type="match status" value="1"/>
</dbReference>
<dbReference type="GO" id="GO:0016491">
    <property type="term" value="F:oxidoreductase activity"/>
    <property type="evidence" value="ECO:0007669"/>
    <property type="project" value="InterPro"/>
</dbReference>
<protein>
    <submittedName>
        <fullName evidence="2">NADPH:quinone oxidoreductase family protein</fullName>
    </submittedName>
</protein>
<dbReference type="Gene3D" id="3.90.180.10">
    <property type="entry name" value="Medium-chain alcohol dehydrogenases, catalytic domain"/>
    <property type="match status" value="1"/>
</dbReference>
<dbReference type="InterPro" id="IPR011032">
    <property type="entry name" value="GroES-like_sf"/>
</dbReference>
<keyword evidence="3" id="KW-1185">Reference proteome</keyword>
<name>A0A7S8EBI0_9CHLR</name>
<dbReference type="InterPro" id="IPR051397">
    <property type="entry name" value="Zn-ADH-like_protein"/>
</dbReference>
<accession>A0A7S8EBI0</accession>
<dbReference type="Pfam" id="PF00107">
    <property type="entry name" value="ADH_zinc_N"/>
    <property type="match status" value="1"/>
</dbReference>
<dbReference type="Pfam" id="PF08240">
    <property type="entry name" value="ADH_N"/>
    <property type="match status" value="1"/>
</dbReference>
<evidence type="ECO:0000313" key="3">
    <source>
        <dbReference type="Proteomes" id="UP000594468"/>
    </source>
</evidence>
<dbReference type="SMART" id="SM00829">
    <property type="entry name" value="PKS_ER"/>
    <property type="match status" value="1"/>
</dbReference>